<accession>A0AAV4XEQ5</accession>
<evidence type="ECO:0000313" key="1">
    <source>
        <dbReference type="EMBL" id="GIY92720.1"/>
    </source>
</evidence>
<proteinExistence type="predicted"/>
<evidence type="ECO:0000313" key="2">
    <source>
        <dbReference type="Proteomes" id="UP001054945"/>
    </source>
</evidence>
<dbReference type="AlphaFoldDB" id="A0AAV4XEQ5"/>
<reference evidence="1 2" key="1">
    <citation type="submission" date="2021-06" db="EMBL/GenBank/DDBJ databases">
        <title>Caerostris extrusa draft genome.</title>
        <authorList>
            <person name="Kono N."/>
            <person name="Arakawa K."/>
        </authorList>
    </citation>
    <scope>NUCLEOTIDE SEQUENCE [LARGE SCALE GENOMIC DNA]</scope>
</reference>
<gene>
    <name evidence="1" type="ORF">CEXT_151581</name>
</gene>
<dbReference type="Proteomes" id="UP001054945">
    <property type="component" value="Unassembled WGS sequence"/>
</dbReference>
<protein>
    <submittedName>
        <fullName evidence="1">Uncharacterized protein</fullName>
    </submittedName>
</protein>
<feature type="non-terminal residue" evidence="1">
    <location>
        <position position="1"/>
    </location>
</feature>
<sequence length="77" mass="8857">FSLRPFFPHERQLIYKDSAVSRDDFNFRDSKTLGCIFSYETPHSHKPGMHHSLEPVTSASHSAIQASELSRNFADEF</sequence>
<name>A0AAV4XEQ5_CAEEX</name>
<dbReference type="EMBL" id="BPLR01000187">
    <property type="protein sequence ID" value="GIY92720.1"/>
    <property type="molecule type" value="Genomic_DNA"/>
</dbReference>
<organism evidence="1 2">
    <name type="scientific">Caerostris extrusa</name>
    <name type="common">Bark spider</name>
    <name type="synonym">Caerostris bankana</name>
    <dbReference type="NCBI Taxonomy" id="172846"/>
    <lineage>
        <taxon>Eukaryota</taxon>
        <taxon>Metazoa</taxon>
        <taxon>Ecdysozoa</taxon>
        <taxon>Arthropoda</taxon>
        <taxon>Chelicerata</taxon>
        <taxon>Arachnida</taxon>
        <taxon>Araneae</taxon>
        <taxon>Araneomorphae</taxon>
        <taxon>Entelegynae</taxon>
        <taxon>Araneoidea</taxon>
        <taxon>Araneidae</taxon>
        <taxon>Caerostris</taxon>
    </lineage>
</organism>
<comment type="caution">
    <text evidence="1">The sequence shown here is derived from an EMBL/GenBank/DDBJ whole genome shotgun (WGS) entry which is preliminary data.</text>
</comment>
<keyword evidence="2" id="KW-1185">Reference proteome</keyword>